<evidence type="ECO:0000256" key="1">
    <source>
        <dbReference type="SAM" id="Phobius"/>
    </source>
</evidence>
<dbReference type="EMBL" id="JAEHFQ010000009">
    <property type="protein sequence ID" value="MBM0634686.1"/>
    <property type="molecule type" value="Genomic_DNA"/>
</dbReference>
<feature type="transmembrane region" description="Helical" evidence="1">
    <location>
        <begin position="20"/>
        <end position="40"/>
    </location>
</feature>
<proteinExistence type="predicted"/>
<evidence type="ECO:0000313" key="3">
    <source>
        <dbReference type="Proteomes" id="UP000650605"/>
    </source>
</evidence>
<dbReference type="Proteomes" id="UP000650605">
    <property type="component" value="Unassembled WGS sequence"/>
</dbReference>
<keyword evidence="1" id="KW-0472">Membrane</keyword>
<reference evidence="2" key="1">
    <citation type="submission" date="2020-12" db="EMBL/GenBank/DDBJ databases">
        <title>Paenibacillus polymyxa LMG 27872: a double-edged sword.</title>
        <authorList>
            <person name="Langendries S."/>
            <person name="Garcia Mendez S."/>
            <person name="Beirinckx S."/>
            <person name="Viaene T."/>
            <person name="Baeyen S."/>
            <person name="Goeminne G."/>
            <person name="Willems A."/>
            <person name="Debode J."/>
            <person name="Goormachtig S."/>
        </authorList>
    </citation>
    <scope>NUCLEOTIDE SEQUENCE</scope>
    <source>
        <strain evidence="2">LMG 27872</strain>
    </source>
</reference>
<keyword evidence="1" id="KW-1133">Transmembrane helix</keyword>
<gene>
    <name evidence="2" type="ORF">JDW19_16360</name>
</gene>
<accession>A0A8I1J753</accession>
<protein>
    <submittedName>
        <fullName evidence="2">Uncharacterized protein</fullName>
    </submittedName>
</protein>
<keyword evidence="1" id="KW-0812">Transmembrane</keyword>
<evidence type="ECO:0000313" key="2">
    <source>
        <dbReference type="EMBL" id="MBM0634686.1"/>
    </source>
</evidence>
<comment type="caution">
    <text evidence="2">The sequence shown here is derived from an EMBL/GenBank/DDBJ whole genome shotgun (WGS) entry which is preliminary data.</text>
</comment>
<sequence length="50" mass="6016">MDDIQLVHTYYRDATKPIFIGRLFSVALQFSRLFSVSAFFQDWTAKWREL</sequence>
<name>A0A8I1J753_PAEPO</name>
<organism evidence="2 3">
    <name type="scientific">Paenibacillus polymyxa</name>
    <name type="common">Bacillus polymyxa</name>
    <dbReference type="NCBI Taxonomy" id="1406"/>
    <lineage>
        <taxon>Bacteria</taxon>
        <taxon>Bacillati</taxon>
        <taxon>Bacillota</taxon>
        <taxon>Bacilli</taxon>
        <taxon>Bacillales</taxon>
        <taxon>Paenibacillaceae</taxon>
        <taxon>Paenibacillus</taxon>
    </lineage>
</organism>
<dbReference type="AlphaFoldDB" id="A0A8I1J753"/>